<evidence type="ECO:0000259" key="3">
    <source>
        <dbReference type="Pfam" id="PF25053"/>
    </source>
</evidence>
<organism evidence="4 5">
    <name type="scientific">Fonsecaea multimorphosa CBS 102226</name>
    <dbReference type="NCBI Taxonomy" id="1442371"/>
    <lineage>
        <taxon>Eukaryota</taxon>
        <taxon>Fungi</taxon>
        <taxon>Dikarya</taxon>
        <taxon>Ascomycota</taxon>
        <taxon>Pezizomycotina</taxon>
        <taxon>Eurotiomycetes</taxon>
        <taxon>Chaetothyriomycetidae</taxon>
        <taxon>Chaetothyriales</taxon>
        <taxon>Herpotrichiellaceae</taxon>
        <taxon>Fonsecaea</taxon>
    </lineage>
</organism>
<evidence type="ECO:0000313" key="4">
    <source>
        <dbReference type="EMBL" id="KIX99771.1"/>
    </source>
</evidence>
<dbReference type="Proteomes" id="UP000053411">
    <property type="component" value="Unassembled WGS sequence"/>
</dbReference>
<evidence type="ECO:0000256" key="1">
    <source>
        <dbReference type="ARBA" id="ARBA00022737"/>
    </source>
</evidence>
<dbReference type="PANTHER" id="PTHR10039">
    <property type="entry name" value="AMELOGENIN"/>
    <property type="match status" value="1"/>
</dbReference>
<dbReference type="InterPro" id="IPR027417">
    <property type="entry name" value="P-loop_NTPase"/>
</dbReference>
<feature type="domain" description="DUF7791" evidence="3">
    <location>
        <begin position="553"/>
        <end position="702"/>
    </location>
</feature>
<dbReference type="InterPro" id="IPR056693">
    <property type="entry name" value="DUF7791"/>
</dbReference>
<accession>A0A0D2IRZ3</accession>
<reference evidence="4 5" key="1">
    <citation type="submission" date="2015-01" db="EMBL/GenBank/DDBJ databases">
        <title>The Genome Sequence of Fonsecaea multimorphosa CBS 102226.</title>
        <authorList>
            <consortium name="The Broad Institute Genomics Platform"/>
            <person name="Cuomo C."/>
            <person name="de Hoog S."/>
            <person name="Gorbushina A."/>
            <person name="Stielow B."/>
            <person name="Teixiera M."/>
            <person name="Abouelleil A."/>
            <person name="Chapman S.B."/>
            <person name="Priest M."/>
            <person name="Young S.K."/>
            <person name="Wortman J."/>
            <person name="Nusbaum C."/>
            <person name="Birren B."/>
        </authorList>
    </citation>
    <scope>NUCLEOTIDE SEQUENCE [LARGE SCALE GENOMIC DNA]</scope>
    <source>
        <strain evidence="4 5">CBS 102226</strain>
    </source>
</reference>
<protein>
    <submittedName>
        <fullName evidence="4">Uncharacterized protein</fullName>
    </submittedName>
</protein>
<dbReference type="Pfam" id="PF25053">
    <property type="entry name" value="DUF7791"/>
    <property type="match status" value="1"/>
</dbReference>
<evidence type="ECO:0000313" key="5">
    <source>
        <dbReference type="Proteomes" id="UP000053411"/>
    </source>
</evidence>
<name>A0A0D2IRZ3_9EURO</name>
<sequence>MLDPLTALGLAGNVIQIADVTWKLVSGARELHTSGSLSALTAIKTDAETVYDQAVAIRTLLEPTIGCLTKDEAALHSLSKHIESTSEDLLVCVTLNEQQTSIWNNIKGAAKAVKKKRKIAELAGRLERLQSQLGLRILVALRTSLSEQSNELQDQYGLIHDDIKHIIHVLEGTRRKAPDVNTDGLPGSLPRQSFAASTALNDRTQDALDDNAQGLKSQELLPQTGPPKTEFGKNLALLRLLRYRHMQDRRDEIQKAHRTTFEWIFQENADSTLGANFLRWLHADSMIVPYWINGKAGSGKSTLMRFLVEDPRTRTALSKGSGSDEFTIASCFFWNLGTAMQKSHQGLLQSLLYTVLEKHPSAIPGVFADIWDSLWDKETDGNMPPLTLVELKRAFSALVNLDLPFKMCFFVDGIDEYDGDHVDICSFLMSTCSERVKLVLSSRPINACIEAFRHCPSLRLEDLTYPDIKQFVDDRLARHEKMQHLLKTQPLKATVLVEELVAKASGVFLWVRLVVKSLLDGLRNDDQVSDLLVRLRLIPPDLENLYKHMLGKMSPLYREQAAQLFQIIQYSRELWVNRPVKTLLLSYAEFDPQICLQMPLGPVAAAEALQRCRAMENRLRSRCCGLLETRYFVKSYSDSSNQTSLNDESSASGRDEYYFVLTDGSSLVEEDREVVNSNVQYLHRTVAEFLHRKDVWSSLMASEGELSSMSITTAVGHATLVKLKISPFTGQDSVTWALKLLKCCKTAEAETHNAQVQIIDELDRVMHHHWHGHGGWGRNHWAPASDCNTRYHHMFALAVRSGLGRYVEEKLNDLGPDLIHCGGMPLMRQLIVAGPSFDEVPCMASLLLRYGADSNEMYEGLSTWQFAMHEFLCQAEPSNINAWISLLSLFVLNGADVNAPIYAGSPGTSSADWKKSSMSPLSAVRQVHRRLLAGQDVTASTATTGLEDILLEYGAQLNLDRDRVRFDEIPSEHPADPAPADEISDSWAKNLPARDHSSMTAPVWKLAAAIFADETIDPSEYQIGQAKVNEISTRKQPAAEATQEQGGARILQDALSRVQSVVDEGVKDLRYHMGQGDKIPKWHFMAQGYLPRSVRWLH</sequence>
<dbReference type="VEuPathDB" id="FungiDB:Z520_04407"/>
<feature type="domain" description="Nephrocystin 3-like N-terminal" evidence="2">
    <location>
        <begin position="260"/>
        <end position="443"/>
    </location>
</feature>
<dbReference type="OrthoDB" id="4151987at2759"/>
<dbReference type="RefSeq" id="XP_016633894.1">
    <property type="nucleotide sequence ID" value="XM_016774914.1"/>
</dbReference>
<keyword evidence="5" id="KW-1185">Reference proteome</keyword>
<dbReference type="Gene3D" id="3.40.50.300">
    <property type="entry name" value="P-loop containing nucleotide triphosphate hydrolases"/>
    <property type="match status" value="1"/>
</dbReference>
<dbReference type="Pfam" id="PF24883">
    <property type="entry name" value="NPHP3_N"/>
    <property type="match status" value="1"/>
</dbReference>
<proteinExistence type="predicted"/>
<dbReference type="GeneID" id="27710153"/>
<dbReference type="AlphaFoldDB" id="A0A0D2IRZ3"/>
<evidence type="ECO:0000259" key="2">
    <source>
        <dbReference type="Pfam" id="PF24883"/>
    </source>
</evidence>
<dbReference type="InterPro" id="IPR056884">
    <property type="entry name" value="NPHP3-like_N"/>
</dbReference>
<dbReference type="STRING" id="1442371.A0A0D2IRZ3"/>
<dbReference type="EMBL" id="KN848068">
    <property type="protein sequence ID" value="KIX99771.1"/>
    <property type="molecule type" value="Genomic_DNA"/>
</dbReference>
<dbReference type="SUPFAM" id="SSF52540">
    <property type="entry name" value="P-loop containing nucleoside triphosphate hydrolases"/>
    <property type="match status" value="1"/>
</dbReference>
<gene>
    <name evidence="4" type="ORF">Z520_04407</name>
</gene>
<keyword evidence="1" id="KW-0677">Repeat</keyword>
<dbReference type="PANTHER" id="PTHR10039:SF5">
    <property type="entry name" value="NACHT DOMAIN-CONTAINING PROTEIN"/>
    <property type="match status" value="1"/>
</dbReference>